<evidence type="ECO:0000313" key="5">
    <source>
        <dbReference type="EMBL" id="ANO52977.1"/>
    </source>
</evidence>
<dbReference type="PANTHER" id="PTHR37419">
    <property type="entry name" value="SERINE/THREONINE-PROTEIN KINASE TOXIN HIPA"/>
    <property type="match status" value="1"/>
</dbReference>
<dbReference type="GO" id="GO:0005829">
    <property type="term" value="C:cytosol"/>
    <property type="evidence" value="ECO:0007669"/>
    <property type="project" value="TreeGrafter"/>
</dbReference>
<dbReference type="EMBL" id="CP016268">
    <property type="protein sequence ID" value="ANO52977.1"/>
    <property type="molecule type" value="Genomic_DNA"/>
</dbReference>
<dbReference type="Pfam" id="PF07804">
    <property type="entry name" value="HipA_C"/>
    <property type="match status" value="1"/>
</dbReference>
<proteinExistence type="inferred from homology"/>
<keyword evidence="3" id="KW-0418">Kinase</keyword>
<dbReference type="InterPro" id="IPR012893">
    <property type="entry name" value="HipA-like_C"/>
</dbReference>
<dbReference type="STRING" id="1548547.BA177_03795"/>
<keyword evidence="6" id="KW-1185">Reference proteome</keyword>
<evidence type="ECO:0000313" key="6">
    <source>
        <dbReference type="Proteomes" id="UP000092695"/>
    </source>
</evidence>
<feature type="domain" description="HipA-like C-terminal" evidence="4">
    <location>
        <begin position="165"/>
        <end position="382"/>
    </location>
</feature>
<protein>
    <recommendedName>
        <fullName evidence="4">HipA-like C-terminal domain-containing protein</fullName>
    </recommendedName>
</protein>
<name>A0A193LKD7_9GAMM</name>
<gene>
    <name evidence="5" type="ORF">BA177_03795</name>
</gene>
<keyword evidence="2" id="KW-0808">Transferase</keyword>
<accession>A0A193LKD7</accession>
<dbReference type="Proteomes" id="UP000092695">
    <property type="component" value="Chromosome"/>
</dbReference>
<reference evidence="5 6" key="1">
    <citation type="submission" date="2016-06" db="EMBL/GenBank/DDBJ databases">
        <title>Complete genome sequence of a deep-branching marine Gamma Proteobacterium Woeseia oceani type strain XK5.</title>
        <authorList>
            <person name="Mu D."/>
            <person name="Du Z."/>
        </authorList>
    </citation>
    <scope>NUCLEOTIDE SEQUENCE [LARGE SCALE GENOMIC DNA]</scope>
    <source>
        <strain evidence="5 6">XK5</strain>
    </source>
</reference>
<evidence type="ECO:0000256" key="1">
    <source>
        <dbReference type="ARBA" id="ARBA00010164"/>
    </source>
</evidence>
<evidence type="ECO:0000256" key="3">
    <source>
        <dbReference type="ARBA" id="ARBA00022777"/>
    </source>
</evidence>
<dbReference type="KEGG" id="woc:BA177_03795"/>
<comment type="similarity">
    <text evidence="1">Belongs to the HipA Ser/Thr kinase family.</text>
</comment>
<dbReference type="AlphaFoldDB" id="A0A193LKD7"/>
<evidence type="ECO:0000256" key="2">
    <source>
        <dbReference type="ARBA" id="ARBA00022679"/>
    </source>
</evidence>
<organism evidence="5 6">
    <name type="scientific">Woeseia oceani</name>
    <dbReference type="NCBI Taxonomy" id="1548547"/>
    <lineage>
        <taxon>Bacteria</taxon>
        <taxon>Pseudomonadati</taxon>
        <taxon>Pseudomonadota</taxon>
        <taxon>Gammaproteobacteria</taxon>
        <taxon>Woeseiales</taxon>
        <taxon>Woeseiaceae</taxon>
        <taxon>Woeseia</taxon>
    </lineage>
</organism>
<sequence length="386" mass="42710">MKRAYEKDAHRVLRLGRARATRYAARRTLAGLSSDEFPVFRVDSAGRIAPAGTLMTLEADESVWLPDETIVDGLPPEMHDIAPRGFLGRSFVRRHAELGLPNDVRDWSDNHVLRAISQRGEDLPGNLVVGRESFDRYQQLRANETAEKDFPARAMAALAGEHIGSSAGGEQPKFTALLDGQHRIVKFATNATDNARRWQDLLALEHVALQTLADAGIDAAESQLKDADGMRFLVITRFDRVAEQGRRAVLTLTAASGRANASWADAAYEMLQSKELNEAGFRRIALLDAFGAQIANTDRHLYNVSLFPSDHGYEVAPAYDQLPMAYAPPASGHLRMTLVDEAVPAVNTLDVWDEATVLASDFWRRAAELTLSDDMRMIVKQHVARL</sequence>
<dbReference type="InterPro" id="IPR052028">
    <property type="entry name" value="HipA_Ser/Thr_kinase"/>
</dbReference>
<dbReference type="GO" id="GO:0004674">
    <property type="term" value="F:protein serine/threonine kinase activity"/>
    <property type="evidence" value="ECO:0007669"/>
    <property type="project" value="TreeGrafter"/>
</dbReference>
<evidence type="ECO:0000259" key="4">
    <source>
        <dbReference type="Pfam" id="PF07804"/>
    </source>
</evidence>
<dbReference type="PANTHER" id="PTHR37419:SF8">
    <property type="entry name" value="TOXIN YJJJ"/>
    <property type="match status" value="1"/>
</dbReference>